<dbReference type="SMART" id="SM00387">
    <property type="entry name" value="HATPase_c"/>
    <property type="match status" value="1"/>
</dbReference>
<dbReference type="PANTHER" id="PTHR45436">
    <property type="entry name" value="SENSOR HISTIDINE KINASE YKOH"/>
    <property type="match status" value="1"/>
</dbReference>
<evidence type="ECO:0000313" key="15">
    <source>
        <dbReference type="EMBL" id="MCW1915758.1"/>
    </source>
</evidence>
<organism evidence="15 16">
    <name type="scientific">Luteolibacter rhizosphaerae</name>
    <dbReference type="NCBI Taxonomy" id="2989719"/>
    <lineage>
        <taxon>Bacteria</taxon>
        <taxon>Pseudomonadati</taxon>
        <taxon>Verrucomicrobiota</taxon>
        <taxon>Verrucomicrobiia</taxon>
        <taxon>Verrucomicrobiales</taxon>
        <taxon>Verrucomicrobiaceae</taxon>
        <taxon>Luteolibacter</taxon>
    </lineage>
</organism>
<evidence type="ECO:0000259" key="13">
    <source>
        <dbReference type="PROSITE" id="PS50109"/>
    </source>
</evidence>
<reference evidence="15" key="1">
    <citation type="submission" date="2022-10" db="EMBL/GenBank/DDBJ databases">
        <title>Luteolibacter sp. GHJ8, whole genome shotgun sequencing project.</title>
        <authorList>
            <person name="Zhao G."/>
            <person name="Shen L."/>
        </authorList>
    </citation>
    <scope>NUCLEOTIDE SEQUENCE</scope>
    <source>
        <strain evidence="15">GHJ8</strain>
    </source>
</reference>
<proteinExistence type="predicted"/>
<feature type="domain" description="HAMP" evidence="14">
    <location>
        <begin position="239"/>
        <end position="292"/>
    </location>
</feature>
<evidence type="ECO:0000256" key="7">
    <source>
        <dbReference type="ARBA" id="ARBA00022777"/>
    </source>
</evidence>
<dbReference type="Pfam" id="PF00512">
    <property type="entry name" value="HisKA"/>
    <property type="match status" value="1"/>
</dbReference>
<dbReference type="Gene3D" id="6.10.340.10">
    <property type="match status" value="1"/>
</dbReference>
<dbReference type="PRINTS" id="PR00344">
    <property type="entry name" value="BCTRLSENSOR"/>
</dbReference>
<dbReference type="Pfam" id="PF00672">
    <property type="entry name" value="HAMP"/>
    <property type="match status" value="1"/>
</dbReference>
<evidence type="ECO:0000256" key="8">
    <source>
        <dbReference type="ARBA" id="ARBA00022989"/>
    </source>
</evidence>
<dbReference type="CDD" id="cd00075">
    <property type="entry name" value="HATPase"/>
    <property type="match status" value="1"/>
</dbReference>
<feature type="domain" description="Histidine kinase" evidence="13">
    <location>
        <begin position="300"/>
        <end position="515"/>
    </location>
</feature>
<keyword evidence="5" id="KW-0808">Transferase</keyword>
<evidence type="ECO:0000256" key="6">
    <source>
        <dbReference type="ARBA" id="ARBA00022692"/>
    </source>
</evidence>
<dbReference type="PANTHER" id="PTHR45436:SF5">
    <property type="entry name" value="SENSOR HISTIDINE KINASE TRCS"/>
    <property type="match status" value="1"/>
</dbReference>
<name>A0ABT3G7C9_9BACT</name>
<dbReference type="PROSITE" id="PS50109">
    <property type="entry name" value="HIS_KIN"/>
    <property type="match status" value="1"/>
</dbReference>
<dbReference type="EC" id="2.7.13.3" evidence="3"/>
<dbReference type="RefSeq" id="WP_264515314.1">
    <property type="nucleotide sequence ID" value="NZ_JAPDDR010000010.1"/>
</dbReference>
<evidence type="ECO:0000256" key="4">
    <source>
        <dbReference type="ARBA" id="ARBA00022553"/>
    </source>
</evidence>
<dbReference type="Gene3D" id="1.10.287.130">
    <property type="match status" value="1"/>
</dbReference>
<keyword evidence="16" id="KW-1185">Reference proteome</keyword>
<dbReference type="InterPro" id="IPR036890">
    <property type="entry name" value="HATPase_C_sf"/>
</dbReference>
<keyword evidence="15" id="KW-0067">ATP-binding</keyword>
<dbReference type="SMART" id="SM00388">
    <property type="entry name" value="HisKA"/>
    <property type="match status" value="1"/>
</dbReference>
<comment type="catalytic activity">
    <reaction evidence="1">
        <text>ATP + protein L-histidine = ADP + protein N-phospho-L-histidine.</text>
        <dbReference type="EC" id="2.7.13.3"/>
    </reaction>
</comment>
<feature type="transmembrane region" description="Helical" evidence="12">
    <location>
        <begin position="12"/>
        <end position="32"/>
    </location>
</feature>
<dbReference type="PROSITE" id="PS50885">
    <property type="entry name" value="HAMP"/>
    <property type="match status" value="1"/>
</dbReference>
<feature type="transmembrane region" description="Helical" evidence="12">
    <location>
        <begin position="219"/>
        <end position="237"/>
    </location>
</feature>
<dbReference type="InterPro" id="IPR003661">
    <property type="entry name" value="HisK_dim/P_dom"/>
</dbReference>
<dbReference type="SUPFAM" id="SSF55874">
    <property type="entry name" value="ATPase domain of HSP90 chaperone/DNA topoisomerase II/histidine kinase"/>
    <property type="match status" value="1"/>
</dbReference>
<feature type="compositionally biased region" description="Basic and acidic residues" evidence="11">
    <location>
        <begin position="98"/>
        <end position="113"/>
    </location>
</feature>
<dbReference type="SUPFAM" id="SSF158472">
    <property type="entry name" value="HAMP domain-like"/>
    <property type="match status" value="1"/>
</dbReference>
<feature type="region of interest" description="Disordered" evidence="11">
    <location>
        <begin position="156"/>
        <end position="178"/>
    </location>
</feature>
<dbReference type="InterPro" id="IPR050428">
    <property type="entry name" value="TCS_sensor_his_kinase"/>
</dbReference>
<dbReference type="InterPro" id="IPR036097">
    <property type="entry name" value="HisK_dim/P_sf"/>
</dbReference>
<keyword evidence="7" id="KW-0418">Kinase</keyword>
<dbReference type="InterPro" id="IPR003660">
    <property type="entry name" value="HAMP_dom"/>
</dbReference>
<evidence type="ECO:0000256" key="1">
    <source>
        <dbReference type="ARBA" id="ARBA00000085"/>
    </source>
</evidence>
<evidence type="ECO:0000256" key="3">
    <source>
        <dbReference type="ARBA" id="ARBA00012438"/>
    </source>
</evidence>
<evidence type="ECO:0000256" key="11">
    <source>
        <dbReference type="SAM" id="MobiDB-lite"/>
    </source>
</evidence>
<gene>
    <name evidence="15" type="ORF">OJ996_19380</name>
</gene>
<dbReference type="InterPro" id="IPR005467">
    <property type="entry name" value="His_kinase_dom"/>
</dbReference>
<comment type="subcellular location">
    <subcellularLocation>
        <location evidence="2">Membrane</location>
    </subcellularLocation>
</comment>
<keyword evidence="6 12" id="KW-0812">Transmembrane</keyword>
<dbReference type="SUPFAM" id="SSF47384">
    <property type="entry name" value="Homodimeric domain of signal transducing histidine kinase"/>
    <property type="match status" value="1"/>
</dbReference>
<dbReference type="Proteomes" id="UP001165653">
    <property type="component" value="Unassembled WGS sequence"/>
</dbReference>
<evidence type="ECO:0000256" key="10">
    <source>
        <dbReference type="ARBA" id="ARBA00023136"/>
    </source>
</evidence>
<evidence type="ECO:0000313" key="16">
    <source>
        <dbReference type="Proteomes" id="UP001165653"/>
    </source>
</evidence>
<comment type="caution">
    <text evidence="15">The sequence shown here is derived from an EMBL/GenBank/DDBJ whole genome shotgun (WGS) entry which is preliminary data.</text>
</comment>
<sequence length="519" mass="56497">MITNSIRWRLQIWLAVLLTGLLGAFCVVSWQLEKTHRVRRLDEELSKRAAALGVGIRGGKESPSFGRMPPPRFGSGRPDDGPWGPPDGGPRRPPPSREWSKKEFDGFPDERMRPWFGDEPPGRPTNPVPADVAAMFPGEAGEDYYYAVWTGRSDRLSKSDNAPEDIGIPGAEGRDTQTKFRDRGAYREAFHFTERGECVLAGRPVAADLTGMKPFTLRLSLTGLAVFAVGLGGGWWLTSRSMRPIEDIASAARRISDGNLSERIPATSPGSELHELATVLNNTFSKLEDSFAQQKRFTSDASHELRTPLAVLIAETQSALSRERSPEEYREALTGNLDTARQMKRLAESLLELARLDAGDATAAGEPLDLANTARETLSRLKPLASSRSVTLAQELLSAPCIGSEDRVALVIMNLVENAIHHGRHGGTVTVRAWQKDGRSHVSVADDGPGIPVADLPHIFDRFYRADKSRNASGGRYGLGLAICKGMVEAGRGTIAVESRSNRGTTFTVSFPSSVESGT</sequence>
<dbReference type="GO" id="GO:0005524">
    <property type="term" value="F:ATP binding"/>
    <property type="evidence" value="ECO:0007669"/>
    <property type="project" value="UniProtKB-KW"/>
</dbReference>
<keyword evidence="9" id="KW-0902">Two-component regulatory system</keyword>
<dbReference type="Pfam" id="PF02518">
    <property type="entry name" value="HATPase_c"/>
    <property type="match status" value="1"/>
</dbReference>
<dbReference type="CDD" id="cd06225">
    <property type="entry name" value="HAMP"/>
    <property type="match status" value="1"/>
</dbReference>
<keyword evidence="10 12" id="KW-0472">Membrane</keyword>
<dbReference type="SMART" id="SM00304">
    <property type="entry name" value="HAMP"/>
    <property type="match status" value="1"/>
</dbReference>
<feature type="region of interest" description="Disordered" evidence="11">
    <location>
        <begin position="56"/>
        <end position="127"/>
    </location>
</feature>
<dbReference type="CDD" id="cd00082">
    <property type="entry name" value="HisKA"/>
    <property type="match status" value="1"/>
</dbReference>
<accession>A0ABT3G7C9</accession>
<evidence type="ECO:0000256" key="9">
    <source>
        <dbReference type="ARBA" id="ARBA00023012"/>
    </source>
</evidence>
<protein>
    <recommendedName>
        <fullName evidence="3">histidine kinase</fullName>
        <ecNumber evidence="3">2.7.13.3</ecNumber>
    </recommendedName>
</protein>
<evidence type="ECO:0000259" key="14">
    <source>
        <dbReference type="PROSITE" id="PS50885"/>
    </source>
</evidence>
<dbReference type="EMBL" id="JAPDDR010000010">
    <property type="protein sequence ID" value="MCW1915758.1"/>
    <property type="molecule type" value="Genomic_DNA"/>
</dbReference>
<dbReference type="InterPro" id="IPR003594">
    <property type="entry name" value="HATPase_dom"/>
</dbReference>
<keyword evidence="8 12" id="KW-1133">Transmembrane helix</keyword>
<dbReference type="InterPro" id="IPR004358">
    <property type="entry name" value="Sig_transdc_His_kin-like_C"/>
</dbReference>
<keyword evidence="4" id="KW-0597">Phosphoprotein</keyword>
<evidence type="ECO:0000256" key="5">
    <source>
        <dbReference type="ARBA" id="ARBA00022679"/>
    </source>
</evidence>
<dbReference type="Gene3D" id="3.30.565.10">
    <property type="entry name" value="Histidine kinase-like ATPase, C-terminal domain"/>
    <property type="match status" value="1"/>
</dbReference>
<keyword evidence="15" id="KW-0547">Nucleotide-binding</keyword>
<evidence type="ECO:0000256" key="2">
    <source>
        <dbReference type="ARBA" id="ARBA00004370"/>
    </source>
</evidence>
<feature type="compositionally biased region" description="Pro residues" evidence="11">
    <location>
        <begin position="83"/>
        <end position="93"/>
    </location>
</feature>
<evidence type="ECO:0000256" key="12">
    <source>
        <dbReference type="SAM" id="Phobius"/>
    </source>
</evidence>